<sequence>MSSKPSKPHDEFFKATFGRKDIAVDYLQHMLPTELLQDLDINKLERVNGSYVSPELQETFSDVVYLCPLKNGLYAVQITFIFEHKSQIESRPHLQLLRYMLDAWSAQLTQIKSEKQKSRAKLNPIVPILVYHGKENWKKRSMRSYFGRELPESLLAYLPQFDYVFTHVTAMSNEQILEFGKGLLINTFLMMKHIWQPTYILQHPQLIFINLEEPRSLQDFIVIMLAYFYKNSELAKETIQQFNQALPQELNQYAMSTYDMILAEGMEIATERERGIYEEILAKEHQRAEEEHQRAEEERQRIDNAIFYLYQTDQKQPAEIAMIIGKNVEYVEELIAGMKEENLEN</sequence>
<dbReference type="RefSeq" id="WP_013764637.1">
    <property type="nucleotide sequence ID" value="NC_015510.1"/>
</dbReference>
<evidence type="ECO:0000313" key="4">
    <source>
        <dbReference type="Proteomes" id="UP000008461"/>
    </source>
</evidence>
<dbReference type="InterPro" id="IPR006842">
    <property type="entry name" value="Transposase_31"/>
</dbReference>
<organism evidence="3 4">
    <name type="scientific">Haliscomenobacter hydrossis (strain ATCC 27775 / DSM 1100 / LMG 10767 / O)</name>
    <dbReference type="NCBI Taxonomy" id="760192"/>
    <lineage>
        <taxon>Bacteria</taxon>
        <taxon>Pseudomonadati</taxon>
        <taxon>Bacteroidota</taxon>
        <taxon>Saprospiria</taxon>
        <taxon>Saprospirales</taxon>
        <taxon>Haliscomenobacteraceae</taxon>
        <taxon>Haliscomenobacter</taxon>
    </lineage>
</organism>
<feature type="domain" description="Transposase (putative) YhgA-like" evidence="2">
    <location>
        <begin position="7"/>
        <end position="205"/>
    </location>
</feature>
<dbReference type="OrthoDB" id="932587at2"/>
<dbReference type="GO" id="GO:0006310">
    <property type="term" value="P:DNA recombination"/>
    <property type="evidence" value="ECO:0007669"/>
    <property type="project" value="TreeGrafter"/>
</dbReference>
<dbReference type="AlphaFoldDB" id="F4KT15"/>
<gene>
    <name evidence="3" type="ordered locus">Halhy_2203</name>
</gene>
<protein>
    <recommendedName>
        <fullName evidence="2">Transposase (putative) YhgA-like domain-containing protein</fullName>
    </recommendedName>
</protein>
<dbReference type="HOGENOM" id="CLU_059548_0_0_10"/>
<dbReference type="PANTHER" id="PTHR34611">
    <property type="match status" value="1"/>
</dbReference>
<name>F4KT15_HALH1</name>
<reference evidence="3 4" key="1">
    <citation type="journal article" date="2011" name="Stand. Genomic Sci.">
        <title>Complete genome sequence of Haliscomenobacter hydrossis type strain (O).</title>
        <authorList>
            <consortium name="US DOE Joint Genome Institute (JGI-PGF)"/>
            <person name="Daligault H."/>
            <person name="Lapidus A."/>
            <person name="Zeytun A."/>
            <person name="Nolan M."/>
            <person name="Lucas S."/>
            <person name="Del Rio T.G."/>
            <person name="Tice H."/>
            <person name="Cheng J.F."/>
            <person name="Tapia R."/>
            <person name="Han C."/>
            <person name="Goodwin L."/>
            <person name="Pitluck S."/>
            <person name="Liolios K."/>
            <person name="Pagani I."/>
            <person name="Ivanova N."/>
            <person name="Huntemann M."/>
            <person name="Mavromatis K."/>
            <person name="Mikhailova N."/>
            <person name="Pati A."/>
            <person name="Chen A."/>
            <person name="Palaniappan K."/>
            <person name="Land M."/>
            <person name="Hauser L."/>
            <person name="Brambilla E.M."/>
            <person name="Rohde M."/>
            <person name="Verbarg S."/>
            <person name="Goker M."/>
            <person name="Bristow J."/>
            <person name="Eisen J.A."/>
            <person name="Markowitz V."/>
            <person name="Hugenholtz P."/>
            <person name="Kyrpides N.C."/>
            <person name="Klenk H.P."/>
            <person name="Woyke T."/>
        </authorList>
    </citation>
    <scope>NUCLEOTIDE SEQUENCE [LARGE SCALE GENOMIC DNA]</scope>
    <source>
        <strain evidence="4">ATCC 27775 / DSM 1100 / LMG 10767 / O</strain>
    </source>
</reference>
<dbReference type="GO" id="GO:1990238">
    <property type="term" value="F:double-stranded DNA endonuclease activity"/>
    <property type="evidence" value="ECO:0007669"/>
    <property type="project" value="TreeGrafter"/>
</dbReference>
<keyword evidence="1" id="KW-0175">Coiled coil</keyword>
<evidence type="ECO:0000256" key="1">
    <source>
        <dbReference type="SAM" id="Coils"/>
    </source>
</evidence>
<evidence type="ECO:0000259" key="2">
    <source>
        <dbReference type="Pfam" id="PF04754"/>
    </source>
</evidence>
<dbReference type="Proteomes" id="UP000008461">
    <property type="component" value="Chromosome"/>
</dbReference>
<dbReference type="eggNOG" id="COG5464">
    <property type="taxonomic scope" value="Bacteria"/>
</dbReference>
<dbReference type="InterPro" id="IPR051699">
    <property type="entry name" value="Rpn/YhgA-like_nuclease"/>
</dbReference>
<dbReference type="Pfam" id="PF04754">
    <property type="entry name" value="Transposase_31"/>
    <property type="match status" value="1"/>
</dbReference>
<dbReference type="EMBL" id="CP002691">
    <property type="protein sequence ID" value="AEE50085.1"/>
    <property type="molecule type" value="Genomic_DNA"/>
</dbReference>
<proteinExistence type="predicted"/>
<dbReference type="STRING" id="760192.Halhy_2203"/>
<dbReference type="KEGG" id="hhy:Halhy_2203"/>
<keyword evidence="4" id="KW-1185">Reference proteome</keyword>
<dbReference type="PANTHER" id="PTHR34611:SF2">
    <property type="entry name" value="INACTIVE RECOMBINATION-PROMOTING NUCLEASE-LIKE PROTEIN RPNE-RELATED"/>
    <property type="match status" value="1"/>
</dbReference>
<evidence type="ECO:0000313" key="3">
    <source>
        <dbReference type="EMBL" id="AEE50085.1"/>
    </source>
</evidence>
<feature type="coiled-coil region" evidence="1">
    <location>
        <begin position="278"/>
        <end position="305"/>
    </location>
</feature>
<accession>F4KT15</accession>
<reference key="2">
    <citation type="submission" date="2011-04" db="EMBL/GenBank/DDBJ databases">
        <title>Complete sequence of chromosome of Haliscomenobacter hydrossis DSM 1100.</title>
        <authorList>
            <consortium name="US DOE Joint Genome Institute (JGI-PGF)"/>
            <person name="Lucas S."/>
            <person name="Han J."/>
            <person name="Lapidus A."/>
            <person name="Bruce D."/>
            <person name="Goodwin L."/>
            <person name="Pitluck S."/>
            <person name="Peters L."/>
            <person name="Kyrpides N."/>
            <person name="Mavromatis K."/>
            <person name="Ivanova N."/>
            <person name="Ovchinnikova G."/>
            <person name="Pagani I."/>
            <person name="Daligault H."/>
            <person name="Detter J.C."/>
            <person name="Han C."/>
            <person name="Land M."/>
            <person name="Hauser L."/>
            <person name="Markowitz V."/>
            <person name="Cheng J.-F."/>
            <person name="Hugenholtz P."/>
            <person name="Woyke T."/>
            <person name="Wu D."/>
            <person name="Verbarg S."/>
            <person name="Frueling A."/>
            <person name="Brambilla E."/>
            <person name="Klenk H.-P."/>
            <person name="Eisen J.A."/>
        </authorList>
    </citation>
    <scope>NUCLEOTIDE SEQUENCE</scope>
    <source>
        <strain>DSM 1100</strain>
    </source>
</reference>